<keyword evidence="8" id="KW-0677">Repeat</keyword>
<feature type="compositionally biased region" description="Pro residues" evidence="13">
    <location>
        <begin position="88"/>
        <end position="103"/>
    </location>
</feature>
<dbReference type="InterPro" id="IPR037682">
    <property type="entry name" value="TonB_C"/>
</dbReference>
<dbReference type="EMBL" id="ASRX01000056">
    <property type="protein sequence ID" value="EYF02716.1"/>
    <property type="molecule type" value="Genomic_DNA"/>
</dbReference>
<dbReference type="PANTHER" id="PTHR33446">
    <property type="entry name" value="PROTEIN TONB-RELATED"/>
    <property type="match status" value="1"/>
</dbReference>
<dbReference type="GO" id="GO:0055085">
    <property type="term" value="P:transmembrane transport"/>
    <property type="evidence" value="ECO:0007669"/>
    <property type="project" value="InterPro"/>
</dbReference>
<dbReference type="GO" id="GO:0031992">
    <property type="term" value="F:energy transducer activity"/>
    <property type="evidence" value="ECO:0007669"/>
    <property type="project" value="InterPro"/>
</dbReference>
<evidence type="ECO:0000256" key="10">
    <source>
        <dbReference type="ARBA" id="ARBA00022989"/>
    </source>
</evidence>
<feature type="domain" description="TonB C-terminal" evidence="14">
    <location>
        <begin position="162"/>
        <end position="250"/>
    </location>
</feature>
<name>A0A017T2E1_9BACT</name>
<dbReference type="STRING" id="1192034.CAP_6606"/>
<dbReference type="SUPFAM" id="SSF74653">
    <property type="entry name" value="TolA/TonB C-terminal domain"/>
    <property type="match status" value="1"/>
</dbReference>
<dbReference type="NCBIfam" id="TIGR01352">
    <property type="entry name" value="tonB_Cterm"/>
    <property type="match status" value="1"/>
</dbReference>
<gene>
    <name evidence="15" type="ORF">CAP_6606</name>
</gene>
<evidence type="ECO:0000256" key="5">
    <source>
        <dbReference type="ARBA" id="ARBA00022475"/>
    </source>
</evidence>
<dbReference type="Gene3D" id="3.30.1150.10">
    <property type="match status" value="1"/>
</dbReference>
<dbReference type="PROSITE" id="PS52015">
    <property type="entry name" value="TONB_CTD"/>
    <property type="match status" value="1"/>
</dbReference>
<dbReference type="AlphaFoldDB" id="A0A017T2E1"/>
<sequence>MFDAVLNRAAVPRGRLGTGTVIAVATHAALLAFALHAARRDPEPETAPPEVTFYVPPPPPPPPLGGATRTATKPQPQRPRVRPDRAVIPPPNLPPTPPEPPAVDEPAVDEGDPQGDPYGEPGGVPGGIPGGTPGGTGTALTPRPAPPPPPPKPSYQVIPFGSGMERPVLLSGATPAYPPEARAARVEGSVLVQCTITTSGEARDCRILKGLPYLDDAVLRAVATHRYRPMYFNGRPENVRYVFTFRFRRE</sequence>
<dbReference type="GO" id="GO:0015031">
    <property type="term" value="P:protein transport"/>
    <property type="evidence" value="ECO:0007669"/>
    <property type="project" value="UniProtKB-KW"/>
</dbReference>
<keyword evidence="4" id="KW-0813">Transport</keyword>
<dbReference type="GO" id="GO:0015891">
    <property type="term" value="P:siderophore transport"/>
    <property type="evidence" value="ECO:0007669"/>
    <property type="project" value="InterPro"/>
</dbReference>
<keyword evidence="16" id="KW-1185">Reference proteome</keyword>
<evidence type="ECO:0000256" key="7">
    <source>
        <dbReference type="ARBA" id="ARBA00022692"/>
    </source>
</evidence>
<keyword evidence="5" id="KW-1003">Cell membrane</keyword>
<dbReference type="GO" id="GO:0098797">
    <property type="term" value="C:plasma membrane protein complex"/>
    <property type="evidence" value="ECO:0007669"/>
    <property type="project" value="TreeGrafter"/>
</dbReference>
<evidence type="ECO:0000259" key="14">
    <source>
        <dbReference type="PROSITE" id="PS52015"/>
    </source>
</evidence>
<dbReference type="Pfam" id="PF03544">
    <property type="entry name" value="TonB_C"/>
    <property type="match status" value="1"/>
</dbReference>
<evidence type="ECO:0000313" key="15">
    <source>
        <dbReference type="EMBL" id="EYF02716.1"/>
    </source>
</evidence>
<dbReference type="RefSeq" id="WP_044247115.1">
    <property type="nucleotide sequence ID" value="NZ_ASRX01000056.1"/>
</dbReference>
<dbReference type="GO" id="GO:0030288">
    <property type="term" value="C:outer membrane-bounded periplasmic space"/>
    <property type="evidence" value="ECO:0007669"/>
    <property type="project" value="InterPro"/>
</dbReference>
<comment type="subcellular location">
    <subcellularLocation>
        <location evidence="1">Cell inner membrane</location>
        <topology evidence="1">Single-pass membrane protein</topology>
        <orientation evidence="1">Periplasmic side</orientation>
    </subcellularLocation>
</comment>
<comment type="similarity">
    <text evidence="2">Belongs to the TonB family.</text>
</comment>
<dbReference type="OrthoDB" id="5381802at2"/>
<keyword evidence="6" id="KW-0997">Cell inner membrane</keyword>
<proteinExistence type="inferred from homology"/>
<feature type="compositionally biased region" description="Pro residues" evidence="13">
    <location>
        <begin position="55"/>
        <end position="64"/>
    </location>
</feature>
<comment type="subunit">
    <text evidence="12">Homodimer. Forms a complex with the accessory proteins ExbB and ExbD.</text>
</comment>
<keyword evidence="9" id="KW-0653">Protein transport</keyword>
<evidence type="ECO:0000256" key="9">
    <source>
        <dbReference type="ARBA" id="ARBA00022927"/>
    </source>
</evidence>
<evidence type="ECO:0000256" key="1">
    <source>
        <dbReference type="ARBA" id="ARBA00004383"/>
    </source>
</evidence>
<comment type="caution">
    <text evidence="15">The sequence shown here is derived from an EMBL/GenBank/DDBJ whole genome shotgun (WGS) entry which is preliminary data.</text>
</comment>
<accession>A0A017T2E1</accession>
<dbReference type="InterPro" id="IPR003538">
    <property type="entry name" value="TonB"/>
</dbReference>
<evidence type="ECO:0000256" key="13">
    <source>
        <dbReference type="SAM" id="MobiDB-lite"/>
    </source>
</evidence>
<organism evidence="15 16">
    <name type="scientific">Chondromyces apiculatus DSM 436</name>
    <dbReference type="NCBI Taxonomy" id="1192034"/>
    <lineage>
        <taxon>Bacteria</taxon>
        <taxon>Pseudomonadati</taxon>
        <taxon>Myxococcota</taxon>
        <taxon>Polyangia</taxon>
        <taxon>Polyangiales</taxon>
        <taxon>Polyangiaceae</taxon>
        <taxon>Chondromyces</taxon>
    </lineage>
</organism>
<dbReference type="PRINTS" id="PR01374">
    <property type="entry name" value="TONBPROTEIN"/>
</dbReference>
<dbReference type="InterPro" id="IPR051045">
    <property type="entry name" value="TonB-dependent_transducer"/>
</dbReference>
<protein>
    <recommendedName>
        <fullName evidence="3">Protein TonB</fullName>
    </recommendedName>
</protein>
<evidence type="ECO:0000256" key="12">
    <source>
        <dbReference type="ARBA" id="ARBA00025849"/>
    </source>
</evidence>
<feature type="compositionally biased region" description="Gly residues" evidence="13">
    <location>
        <begin position="120"/>
        <end position="137"/>
    </location>
</feature>
<dbReference type="PANTHER" id="PTHR33446:SF8">
    <property type="entry name" value="PROTEIN TONB"/>
    <property type="match status" value="1"/>
</dbReference>
<evidence type="ECO:0000256" key="8">
    <source>
        <dbReference type="ARBA" id="ARBA00022737"/>
    </source>
</evidence>
<keyword evidence="11" id="KW-0472">Membrane</keyword>
<dbReference type="InterPro" id="IPR006260">
    <property type="entry name" value="TonB/TolA_C"/>
</dbReference>
<evidence type="ECO:0000256" key="11">
    <source>
        <dbReference type="ARBA" id="ARBA00023136"/>
    </source>
</evidence>
<dbReference type="eggNOG" id="COG0810">
    <property type="taxonomic scope" value="Bacteria"/>
</dbReference>
<evidence type="ECO:0000256" key="3">
    <source>
        <dbReference type="ARBA" id="ARBA00022362"/>
    </source>
</evidence>
<reference evidence="15 16" key="1">
    <citation type="submission" date="2013-05" db="EMBL/GenBank/DDBJ databases">
        <title>Genome assembly of Chondromyces apiculatus DSM 436.</title>
        <authorList>
            <person name="Sharma G."/>
            <person name="Khatri I."/>
            <person name="Kaur C."/>
            <person name="Mayilraj S."/>
            <person name="Subramanian S."/>
        </authorList>
    </citation>
    <scope>NUCLEOTIDE SEQUENCE [LARGE SCALE GENOMIC DNA]</scope>
    <source>
        <strain evidence="15 16">DSM 436</strain>
    </source>
</reference>
<keyword evidence="10" id="KW-1133">Transmembrane helix</keyword>
<evidence type="ECO:0000256" key="6">
    <source>
        <dbReference type="ARBA" id="ARBA00022519"/>
    </source>
</evidence>
<keyword evidence="7" id="KW-0812">Transmembrane</keyword>
<feature type="region of interest" description="Disordered" evidence="13">
    <location>
        <begin position="41"/>
        <end position="154"/>
    </location>
</feature>
<evidence type="ECO:0000313" key="16">
    <source>
        <dbReference type="Proteomes" id="UP000019678"/>
    </source>
</evidence>
<feature type="compositionally biased region" description="Pro residues" evidence="13">
    <location>
        <begin position="143"/>
        <end position="153"/>
    </location>
</feature>
<dbReference type="Proteomes" id="UP000019678">
    <property type="component" value="Unassembled WGS sequence"/>
</dbReference>
<evidence type="ECO:0000256" key="2">
    <source>
        <dbReference type="ARBA" id="ARBA00006555"/>
    </source>
</evidence>
<evidence type="ECO:0000256" key="4">
    <source>
        <dbReference type="ARBA" id="ARBA00022448"/>
    </source>
</evidence>